<reference evidence="1 2" key="1">
    <citation type="submission" date="2016-11" db="EMBL/GenBank/DDBJ databases">
        <authorList>
            <person name="Jaros S."/>
            <person name="Januszkiewicz K."/>
            <person name="Wedrychowicz H."/>
        </authorList>
    </citation>
    <scope>NUCLEOTIDE SEQUENCE [LARGE SCALE GENOMIC DNA]</scope>
    <source>
        <strain evidence="1 2">DSM 6191</strain>
    </source>
</reference>
<dbReference type="RefSeq" id="WP_073020261.1">
    <property type="nucleotide sequence ID" value="NZ_FQXU01000008.1"/>
</dbReference>
<proteinExistence type="predicted"/>
<evidence type="ECO:0008006" key="3">
    <source>
        <dbReference type="Google" id="ProtNLM"/>
    </source>
</evidence>
<gene>
    <name evidence="1" type="ORF">SAMN02745941_02750</name>
</gene>
<evidence type="ECO:0000313" key="2">
    <source>
        <dbReference type="Proteomes" id="UP000184241"/>
    </source>
</evidence>
<dbReference type="EMBL" id="FQXU01000008">
    <property type="protein sequence ID" value="SHI21631.1"/>
    <property type="molecule type" value="Genomic_DNA"/>
</dbReference>
<organism evidence="1 2">
    <name type="scientific">Clostridium intestinale DSM 6191</name>
    <dbReference type="NCBI Taxonomy" id="1121320"/>
    <lineage>
        <taxon>Bacteria</taxon>
        <taxon>Bacillati</taxon>
        <taxon>Bacillota</taxon>
        <taxon>Clostridia</taxon>
        <taxon>Eubacteriales</taxon>
        <taxon>Clostridiaceae</taxon>
        <taxon>Clostridium</taxon>
    </lineage>
</organism>
<protein>
    <recommendedName>
        <fullName evidence="3">Carboxypeptidase regulatory-like domain-containing protein</fullName>
    </recommendedName>
</protein>
<sequence>MKEIKIEDSNEFLLSGRVFYNNGLPASKALIIVEKIIDVKSRKVLDFTLSNDDGDYIFLIEDKNISYKISAYKGL</sequence>
<evidence type="ECO:0000313" key="1">
    <source>
        <dbReference type="EMBL" id="SHI21631.1"/>
    </source>
</evidence>
<dbReference type="Proteomes" id="UP000184241">
    <property type="component" value="Unassembled WGS sequence"/>
</dbReference>
<name>A0A1M5ZBN8_9CLOT</name>
<dbReference type="AlphaFoldDB" id="A0A1M5ZBN8"/>
<accession>A0A1M5ZBN8</accession>